<dbReference type="GO" id="GO:0005829">
    <property type="term" value="C:cytosol"/>
    <property type="evidence" value="ECO:0007669"/>
    <property type="project" value="TreeGrafter"/>
</dbReference>
<reference evidence="9" key="2">
    <citation type="journal article" date="2009" name="Genome Res.">
        <title>Comparative genomic analyses of the human fungal pathogens Coccidioides and their relatives.</title>
        <authorList>
            <person name="Sharpton T.J."/>
            <person name="Stajich J.E."/>
            <person name="Rounsley S.D."/>
            <person name="Gardner M.J."/>
            <person name="Wortman J.R."/>
            <person name="Jordar V.S."/>
            <person name="Maiti R."/>
            <person name="Kodira C.D."/>
            <person name="Neafsey D.E."/>
            <person name="Zeng Q."/>
            <person name="Hung C.-Y."/>
            <person name="McMahan C."/>
            <person name="Muszewska A."/>
            <person name="Grynberg M."/>
            <person name="Mandel M.A."/>
            <person name="Kellner E.M."/>
            <person name="Barker B.M."/>
            <person name="Galgiani J.N."/>
            <person name="Orbach M.J."/>
            <person name="Kirkland T.N."/>
            <person name="Cole G.T."/>
            <person name="Henn M.R."/>
            <person name="Birren B.W."/>
            <person name="Taylor J.W."/>
        </authorList>
    </citation>
    <scope>NUCLEOTIDE SEQUENCE [LARGE SCALE GENOMIC DNA]</scope>
    <source>
        <strain evidence="9">RMSCC 3488</strain>
    </source>
</reference>
<evidence type="ECO:0000313" key="8">
    <source>
        <dbReference type="EMBL" id="KMM70390.1"/>
    </source>
</evidence>
<dbReference type="AlphaFoldDB" id="A0A0J6FLU4"/>
<dbReference type="Gene3D" id="2.130.10.10">
    <property type="entry name" value="YVTN repeat-like/Quinoprotein amine dehydrogenase"/>
    <property type="match status" value="1"/>
</dbReference>
<keyword evidence="5 6" id="KW-0539">Nucleus</keyword>
<comment type="subcellular location">
    <subcellularLocation>
        <location evidence="1 6">Nucleus</location>
    </subcellularLocation>
</comment>
<dbReference type="GO" id="GO:0005634">
    <property type="term" value="C:nucleus"/>
    <property type="evidence" value="ECO:0007669"/>
    <property type="project" value="UniProtKB-SubCell"/>
</dbReference>
<organism evidence="8 9">
    <name type="scientific">Coccidioides posadasii RMSCC 3488</name>
    <dbReference type="NCBI Taxonomy" id="454284"/>
    <lineage>
        <taxon>Eukaryota</taxon>
        <taxon>Fungi</taxon>
        <taxon>Dikarya</taxon>
        <taxon>Ascomycota</taxon>
        <taxon>Pezizomycotina</taxon>
        <taxon>Eurotiomycetes</taxon>
        <taxon>Eurotiomycetidae</taxon>
        <taxon>Onygenales</taxon>
        <taxon>Onygenaceae</taxon>
        <taxon>Coccidioides</taxon>
    </lineage>
</organism>
<evidence type="ECO:0000313" key="9">
    <source>
        <dbReference type="Proteomes" id="UP000054567"/>
    </source>
</evidence>
<name>A0A0J6FLU4_COCPO</name>
<dbReference type="GO" id="GO:0043527">
    <property type="term" value="C:tRNA methyltransferase complex"/>
    <property type="evidence" value="ECO:0007669"/>
    <property type="project" value="TreeGrafter"/>
</dbReference>
<dbReference type="GO" id="GO:0008168">
    <property type="term" value="F:methyltransferase activity"/>
    <property type="evidence" value="ECO:0007669"/>
    <property type="project" value="UniProtKB-KW"/>
</dbReference>
<evidence type="ECO:0000256" key="1">
    <source>
        <dbReference type="ARBA" id="ARBA00004123"/>
    </source>
</evidence>
<dbReference type="HAMAP" id="MF_03056">
    <property type="entry name" value="TRM82"/>
    <property type="match status" value="1"/>
</dbReference>
<dbReference type="UniPathway" id="UPA00989"/>
<dbReference type="PANTHER" id="PTHR16288">
    <property type="entry name" value="WD40 REPEAT PROTEIN 4"/>
    <property type="match status" value="1"/>
</dbReference>
<reference evidence="9" key="3">
    <citation type="journal article" date="2010" name="Genome Res.">
        <title>Population genomic sequencing of Coccidioides fungi reveals recent hybridization and transposon control.</title>
        <authorList>
            <person name="Neafsey D.E."/>
            <person name="Barker B.M."/>
            <person name="Sharpton T.J."/>
            <person name="Stajich J.E."/>
            <person name="Park D.J."/>
            <person name="Whiston E."/>
            <person name="Hung C.-Y."/>
            <person name="McMahan C."/>
            <person name="White J."/>
            <person name="Sykes S."/>
            <person name="Heiman D."/>
            <person name="Young S."/>
            <person name="Zeng Q."/>
            <person name="Abouelleil A."/>
            <person name="Aftuck L."/>
            <person name="Bessette D."/>
            <person name="Brown A."/>
            <person name="FitzGerald M."/>
            <person name="Lui A."/>
            <person name="Macdonald J.P."/>
            <person name="Priest M."/>
            <person name="Orbach M.J."/>
            <person name="Galgiani J.N."/>
            <person name="Kirkland T.N."/>
            <person name="Cole G.T."/>
            <person name="Birren B.W."/>
            <person name="Henn M.R."/>
            <person name="Taylor J.W."/>
            <person name="Rounsley S.D."/>
        </authorList>
    </citation>
    <scope>NUCLEOTIDE SEQUENCE [LARGE SCALE GENOMIC DNA]</scope>
    <source>
        <strain evidence="9">RMSCC 3488</strain>
    </source>
</reference>
<dbReference type="SUPFAM" id="SSF50978">
    <property type="entry name" value="WD40 repeat-like"/>
    <property type="match status" value="1"/>
</dbReference>
<keyword evidence="8" id="KW-0808">Transferase</keyword>
<comment type="function">
    <text evidence="6">Required for the formation of N(7)-methylguanine at position 46 (m7G46) in tRNA. In the complex, it is required to stabilize and induce conformational changes of the catalytic subunit.</text>
</comment>
<gene>
    <name evidence="8" type="ORF">CPAG_06702</name>
</gene>
<proteinExistence type="inferred from homology"/>
<dbReference type="SMART" id="SM00320">
    <property type="entry name" value="WD40"/>
    <property type="match status" value="3"/>
</dbReference>
<dbReference type="GO" id="GO:0106004">
    <property type="term" value="P:tRNA (guanine-N7)-methylation"/>
    <property type="evidence" value="ECO:0007669"/>
    <property type="project" value="UniProtKB-UniRule"/>
</dbReference>
<dbReference type="InterPro" id="IPR036322">
    <property type="entry name" value="WD40_repeat_dom_sf"/>
</dbReference>
<dbReference type="InterPro" id="IPR028884">
    <property type="entry name" value="Trm82"/>
</dbReference>
<evidence type="ECO:0000256" key="7">
    <source>
        <dbReference type="SAM" id="MobiDB-lite"/>
    </source>
</evidence>
<dbReference type="EMBL" id="DS268112">
    <property type="protein sequence ID" value="KMM70390.1"/>
    <property type="molecule type" value="Genomic_DNA"/>
</dbReference>
<dbReference type="VEuPathDB" id="FungiDB:CPAG_06702"/>
<evidence type="ECO:0000256" key="2">
    <source>
        <dbReference type="ARBA" id="ARBA00022574"/>
    </source>
</evidence>
<dbReference type="InterPro" id="IPR015943">
    <property type="entry name" value="WD40/YVTN_repeat-like_dom_sf"/>
</dbReference>
<comment type="similarity">
    <text evidence="6">Belongs to the WD repeat TRM82 family.</text>
</comment>
<accession>A0A0J6FLU4</accession>
<sequence>MSLRYPISRIRHFRCQLRELLAAVAGPSIQIFDAGTGSLLSSWPPASYLRPLDSDISPDRASSADTCAEPPEKRRKLTPPVNESGEAQTEQSAKAKARRSETAEQAWSTIPILVISGTGDHIVAVTGEDKCLRVFEVKQDGKLTQLTERCMPKRPCAISLTPDNNTILCGDKFGDVYSLPLLPRDEVVLPLRKAAESSKPFQPSATKLTVHTQRNLKALEQQLRTPRAAQEKLEPSFQHRLLLGHVSMLTDLILAPVPSDSSTSPRLYIITSDRDEHIRVSRGPSQAHIIHGYCLGHTSFVSKLCIPPWDPRSLISGGGDNCIICWDWLAGRVAQTISLVHDGDVAESTKAQPPQSDAPDIAVSGIYAIPFSGNPGLTEHARGGILVALEGVSRLLAFSFGTNGRLTALAPIELSGNALDVVALDDRGTILVSVDNVHKPGSTKELRDSAIGPKLLQCFSARSDGGLKWEESSTQAATTINSRETVDIIAETESRKQVQKISDSLYGIGNLRKWARGEDG</sequence>
<dbReference type="Proteomes" id="UP000054567">
    <property type="component" value="Unassembled WGS sequence"/>
</dbReference>
<evidence type="ECO:0000256" key="4">
    <source>
        <dbReference type="ARBA" id="ARBA00022737"/>
    </source>
</evidence>
<evidence type="ECO:0000256" key="3">
    <source>
        <dbReference type="ARBA" id="ARBA00022694"/>
    </source>
</evidence>
<keyword evidence="8" id="KW-0489">Methyltransferase</keyword>
<reference evidence="8 9" key="1">
    <citation type="submission" date="2007-06" db="EMBL/GenBank/DDBJ databases">
        <title>The Genome Sequence of Coccidioides posadasii RMSCC_3488.</title>
        <authorList>
            <consortium name="Coccidioides Genome Resources Consortium"/>
            <consortium name="The Broad Institute Genome Sequencing Platform"/>
            <person name="Henn M.R."/>
            <person name="Sykes S."/>
            <person name="Young S."/>
            <person name="Jaffe D."/>
            <person name="Berlin A."/>
            <person name="Alvarez P."/>
            <person name="Butler J."/>
            <person name="Gnerre S."/>
            <person name="Grabherr M."/>
            <person name="Mauceli E."/>
            <person name="Brockman W."/>
            <person name="Kodira C."/>
            <person name="Alvarado L."/>
            <person name="Zeng Q."/>
            <person name="Crawford M."/>
            <person name="Antoine C."/>
            <person name="Devon K."/>
            <person name="Galgiani J."/>
            <person name="Orsborn K."/>
            <person name="Lewis M.L."/>
            <person name="Nusbaum C."/>
            <person name="Galagan J."/>
            <person name="Birren B."/>
        </authorList>
    </citation>
    <scope>NUCLEOTIDE SEQUENCE [LARGE SCALE GENOMIC DNA]</scope>
    <source>
        <strain evidence="8 9">RMSCC 3488</strain>
    </source>
</reference>
<evidence type="ECO:0000256" key="5">
    <source>
        <dbReference type="ARBA" id="ARBA00023242"/>
    </source>
</evidence>
<keyword evidence="3 6" id="KW-0819">tRNA processing</keyword>
<dbReference type="InterPro" id="IPR001680">
    <property type="entry name" value="WD40_rpt"/>
</dbReference>
<dbReference type="OrthoDB" id="339900at2759"/>
<evidence type="ECO:0000256" key="6">
    <source>
        <dbReference type="HAMAP-Rule" id="MF_03056"/>
    </source>
</evidence>
<feature type="region of interest" description="Disordered" evidence="7">
    <location>
        <begin position="54"/>
        <end position="102"/>
    </location>
</feature>
<keyword evidence="4 6" id="KW-0677">Repeat</keyword>
<protein>
    <submittedName>
        <fullName evidence="8">tRNA (Guanine-N7-)-methyltransferase subunit Trm82</fullName>
    </submittedName>
</protein>
<dbReference type="PANTHER" id="PTHR16288:SF0">
    <property type="entry name" value="TRNA (GUANINE-N(7)-)-METHYLTRANSFERASE NON-CATALYTIC SUBUNIT WDR4"/>
    <property type="match status" value="1"/>
</dbReference>
<keyword evidence="2 6" id="KW-0853">WD repeat</keyword>
<comment type="pathway">
    <text evidence="6">tRNA modification; N(7)-methylguanine-tRNA biosynthesis.</text>
</comment>